<organism evidence="1 2">
    <name type="scientific">Candidatus Venteria ishoeyi</name>
    <dbReference type="NCBI Taxonomy" id="1899563"/>
    <lineage>
        <taxon>Bacteria</taxon>
        <taxon>Pseudomonadati</taxon>
        <taxon>Pseudomonadota</taxon>
        <taxon>Gammaproteobacteria</taxon>
        <taxon>Thiotrichales</taxon>
        <taxon>Thiotrichaceae</taxon>
        <taxon>Venteria</taxon>
    </lineage>
</organism>
<gene>
    <name evidence="1" type="ORF">MBHS_00291</name>
</gene>
<sequence length="208" mass="24083">MIILMCNMAWMRHYNGITLSDYPINGGKHIEEEGYGHEVINFQVNGRYVYGYTQAKNATIEINRIGGKGKDFIDDVLVVWRARSEKIGSVIVGWYKNARVYRHEQDGNRNRVFTYDGENYYPRYHIRARATDAFLIPAQRRNFQVPVTHKGFGSRTFVSFLDKDIKEVNTFKKLLIEYIERAERGNFASPNRGKRGVIAAIPGQHKMS</sequence>
<evidence type="ECO:0000313" key="2">
    <source>
        <dbReference type="Proteomes" id="UP000236724"/>
    </source>
</evidence>
<dbReference type="EMBL" id="FMSV02000051">
    <property type="protein sequence ID" value="SEH04445.1"/>
    <property type="molecule type" value="Genomic_DNA"/>
</dbReference>
<keyword evidence="2" id="KW-1185">Reference proteome</keyword>
<proteinExistence type="predicted"/>
<reference evidence="1 2" key="1">
    <citation type="submission" date="2016-10" db="EMBL/GenBank/DDBJ databases">
        <authorList>
            <person name="de Groot N.N."/>
        </authorList>
    </citation>
    <scope>NUCLEOTIDE SEQUENCE [LARGE SCALE GENOMIC DNA]</scope>
    <source>
        <strain evidence="1">MBHS1</strain>
    </source>
</reference>
<accession>A0A1H6F647</accession>
<dbReference type="OrthoDB" id="9802640at2"/>
<dbReference type="Proteomes" id="UP000236724">
    <property type="component" value="Unassembled WGS sequence"/>
</dbReference>
<name>A0A1H6F647_9GAMM</name>
<evidence type="ECO:0000313" key="1">
    <source>
        <dbReference type="EMBL" id="SEH04445.1"/>
    </source>
</evidence>
<protein>
    <submittedName>
        <fullName evidence="1">Uncharacterized protein</fullName>
    </submittedName>
</protein>
<dbReference type="AlphaFoldDB" id="A0A1H6F647"/>